<feature type="domain" description="FAD-binding" evidence="1">
    <location>
        <begin position="10"/>
        <end position="304"/>
    </location>
</feature>
<protein>
    <submittedName>
        <fullName evidence="2">Geranylgeranyl reductase family protein</fullName>
    </submittedName>
</protein>
<dbReference type="InterPro" id="IPR002938">
    <property type="entry name" value="FAD-bd"/>
</dbReference>
<proteinExistence type="predicted"/>
<dbReference type="InterPro" id="IPR036188">
    <property type="entry name" value="FAD/NAD-bd_sf"/>
</dbReference>
<dbReference type="InterPro" id="IPR011777">
    <property type="entry name" value="Geranylgeranyl_Rdtase_fam"/>
</dbReference>
<dbReference type="OrthoDB" id="1142316at2"/>
<dbReference type="GO" id="GO:0016628">
    <property type="term" value="F:oxidoreductase activity, acting on the CH-CH group of donors, NAD or NADP as acceptor"/>
    <property type="evidence" value="ECO:0007669"/>
    <property type="project" value="InterPro"/>
</dbReference>
<dbReference type="EMBL" id="RMBX01000016">
    <property type="protein sequence ID" value="RPD38313.1"/>
    <property type="molecule type" value="Genomic_DNA"/>
</dbReference>
<accession>A0A3N4MSD6</accession>
<dbReference type="PRINTS" id="PR00420">
    <property type="entry name" value="RNGMNOXGNASE"/>
</dbReference>
<dbReference type="GO" id="GO:0071949">
    <property type="term" value="F:FAD binding"/>
    <property type="evidence" value="ECO:0007669"/>
    <property type="project" value="InterPro"/>
</dbReference>
<keyword evidence="3" id="KW-1185">Reference proteome</keyword>
<dbReference type="PROSITE" id="PS51257">
    <property type="entry name" value="PROKAR_LIPOPROTEIN"/>
    <property type="match status" value="1"/>
</dbReference>
<dbReference type="Proteomes" id="UP000279089">
    <property type="component" value="Unassembled WGS sequence"/>
</dbReference>
<evidence type="ECO:0000313" key="2">
    <source>
        <dbReference type="EMBL" id="RPD38313.1"/>
    </source>
</evidence>
<dbReference type="Pfam" id="PF01494">
    <property type="entry name" value="FAD_binding_3"/>
    <property type="match status" value="1"/>
</dbReference>
<dbReference type="RefSeq" id="WP_120519189.1">
    <property type="nucleotide sequence ID" value="NZ_QXZY01000016.1"/>
</dbReference>
<dbReference type="InterPro" id="IPR050407">
    <property type="entry name" value="Geranylgeranyl_reductase"/>
</dbReference>
<dbReference type="NCBIfam" id="TIGR02032">
    <property type="entry name" value="GG-red-SF"/>
    <property type="match status" value="1"/>
</dbReference>
<gene>
    <name evidence="2" type="ORF">EG028_25845</name>
</gene>
<name>A0A3N4MSD6_9BACT</name>
<organism evidence="2 3">
    <name type="scientific">Chitinophaga barathri</name>
    <dbReference type="NCBI Taxonomy" id="1647451"/>
    <lineage>
        <taxon>Bacteria</taxon>
        <taxon>Pseudomonadati</taxon>
        <taxon>Bacteroidota</taxon>
        <taxon>Chitinophagia</taxon>
        <taxon>Chitinophagales</taxon>
        <taxon>Chitinophagaceae</taxon>
        <taxon>Chitinophaga</taxon>
    </lineage>
</organism>
<evidence type="ECO:0000259" key="1">
    <source>
        <dbReference type="Pfam" id="PF01494"/>
    </source>
</evidence>
<dbReference type="PANTHER" id="PTHR42685:SF22">
    <property type="entry name" value="CONDITIONED MEDIUM FACTOR RECEPTOR 1"/>
    <property type="match status" value="1"/>
</dbReference>
<reference evidence="3" key="1">
    <citation type="submission" date="2018-11" db="EMBL/GenBank/DDBJ databases">
        <title>Chitinophaga lutea sp.nov., isolate from arsenic contaminated soil.</title>
        <authorList>
            <person name="Zong Y."/>
        </authorList>
    </citation>
    <scope>NUCLEOTIDE SEQUENCE [LARGE SCALE GENOMIC DNA]</scope>
    <source>
        <strain evidence="3">YLT18</strain>
    </source>
</reference>
<evidence type="ECO:0000313" key="3">
    <source>
        <dbReference type="Proteomes" id="UP000279089"/>
    </source>
</evidence>
<dbReference type="SUPFAM" id="SSF51905">
    <property type="entry name" value="FAD/NAD(P)-binding domain"/>
    <property type="match status" value="1"/>
</dbReference>
<comment type="caution">
    <text evidence="2">The sequence shown here is derived from an EMBL/GenBank/DDBJ whole genome shotgun (WGS) entry which is preliminary data.</text>
</comment>
<dbReference type="Gene3D" id="3.50.50.60">
    <property type="entry name" value="FAD/NAD(P)-binding domain"/>
    <property type="match status" value="1"/>
</dbReference>
<dbReference type="AlphaFoldDB" id="A0A3N4MSD6"/>
<dbReference type="PANTHER" id="PTHR42685">
    <property type="entry name" value="GERANYLGERANYL DIPHOSPHATE REDUCTASE"/>
    <property type="match status" value="1"/>
</dbReference>
<sequence length="484" mass="52758">MKLHVTPQYDTDVLIIGGGPAGASCAYHLATQGIQVTILDYQPFPRDKVCGDFVGPVAIRELAGMGIDQYEAFRKTNVITQAALYLDGKPMITKNIPLVSGIPDHGRVIPRMELDDWILKAAVKKGAKLLAGRLLDYQVFSNGVLAHHKKGSLFAKMIVGADGSSSTVARILTGSKPQAEDRILAVRAYYKNVKCMPDQAELYFTSQSFPGYYWFFPTGPDTANVGVGMVQENFPHQEVNLKTLLLELIEKDPALKAKIGDGELEDKVVGWPLATYNPDHPKTADRLVLVGDAGGLINALNGEGIQYATLSGRWAAETITECIRREQFHEAALAPYKKKIVEELGFDMSLSNTLIQFIRNRNLNPLWLKLLDIIVQKARRDDEYADIAGGILAGLKPANEAMSASFIGKSITQGVQTLATDAFREAAKGPGNITRLAWGGMMFGMQTAGDLMQHPGNYLSWGKGIVSNSFQLAGHVLKGINNRG</sequence>